<name>A0ABU6GS26_9BACL</name>
<comment type="subunit">
    <text evidence="2">Monomer. Interacts with PqqE.</text>
</comment>
<dbReference type="Pfam" id="PF05402">
    <property type="entry name" value="PqqD"/>
    <property type="match status" value="1"/>
</dbReference>
<comment type="pathway">
    <text evidence="1">Cofactor biosynthesis; pyrroloquinoline quinone biosynthesis.</text>
</comment>
<dbReference type="Gene3D" id="1.10.10.1150">
    <property type="entry name" value="Coenzyme PQQ synthesis protein D (PqqD)"/>
    <property type="match status" value="1"/>
</dbReference>
<evidence type="ECO:0000256" key="2">
    <source>
        <dbReference type="ARBA" id="ARBA00011741"/>
    </source>
</evidence>
<gene>
    <name evidence="4" type="primary">pqqD</name>
    <name evidence="4" type="ORF">P4H66_22335</name>
</gene>
<dbReference type="EMBL" id="JARLKZ010000016">
    <property type="protein sequence ID" value="MEC0242555.1"/>
    <property type="molecule type" value="Genomic_DNA"/>
</dbReference>
<dbReference type="InterPro" id="IPR041881">
    <property type="entry name" value="PqqD_sf"/>
</dbReference>
<proteinExistence type="predicted"/>
<dbReference type="InterPro" id="IPR008792">
    <property type="entry name" value="PQQD"/>
</dbReference>
<dbReference type="RefSeq" id="WP_326090329.1">
    <property type="nucleotide sequence ID" value="NZ_JARLKZ010000016.1"/>
</dbReference>
<accession>A0ABU6GS26</accession>
<dbReference type="Proteomes" id="UP001344632">
    <property type="component" value="Unassembled WGS sequence"/>
</dbReference>
<organism evidence="4 5">
    <name type="scientific">Paenibacillus dokdonensis</name>
    <dbReference type="NCBI Taxonomy" id="2567944"/>
    <lineage>
        <taxon>Bacteria</taxon>
        <taxon>Bacillati</taxon>
        <taxon>Bacillota</taxon>
        <taxon>Bacilli</taxon>
        <taxon>Bacillales</taxon>
        <taxon>Paenibacillaceae</taxon>
        <taxon>Paenibacillus</taxon>
    </lineage>
</organism>
<evidence type="ECO:0000256" key="1">
    <source>
        <dbReference type="ARBA" id="ARBA00004886"/>
    </source>
</evidence>
<evidence type="ECO:0000313" key="5">
    <source>
        <dbReference type="Proteomes" id="UP001344632"/>
    </source>
</evidence>
<keyword evidence="3" id="KW-0884">PQQ biosynthesis</keyword>
<reference evidence="4 5" key="1">
    <citation type="submission" date="2023-03" db="EMBL/GenBank/DDBJ databases">
        <title>Bacillus Genome Sequencing.</title>
        <authorList>
            <person name="Dunlap C."/>
        </authorList>
    </citation>
    <scope>NUCLEOTIDE SEQUENCE [LARGE SCALE GENOMIC DNA]</scope>
    <source>
        <strain evidence="4 5">BD-525</strain>
    </source>
</reference>
<dbReference type="InterPro" id="IPR022479">
    <property type="entry name" value="PqqD_bac"/>
</dbReference>
<evidence type="ECO:0000313" key="4">
    <source>
        <dbReference type="EMBL" id="MEC0242555.1"/>
    </source>
</evidence>
<sequence length="92" mass="10754">MINWELSERLRLRSPARMKFDKARQTDLLLLPERVVHLNPTAGAILWLCDGERTVSQIIGELESKYNQSELKTDILDFLTQATDRGWVEVWK</sequence>
<dbReference type="NCBIfam" id="TIGR03859">
    <property type="entry name" value="PQQ_PqqD"/>
    <property type="match status" value="1"/>
</dbReference>
<protein>
    <submittedName>
        <fullName evidence="4">Pyrroloquinoline quinone biosynthesis peptide chaperone PqqD</fullName>
    </submittedName>
</protein>
<keyword evidence="5" id="KW-1185">Reference proteome</keyword>
<comment type="caution">
    <text evidence="4">The sequence shown here is derived from an EMBL/GenBank/DDBJ whole genome shotgun (WGS) entry which is preliminary data.</text>
</comment>
<evidence type="ECO:0000256" key="3">
    <source>
        <dbReference type="ARBA" id="ARBA00022905"/>
    </source>
</evidence>